<name>A0A6N6MBP3_9FLAO</name>
<evidence type="ECO:0000256" key="1">
    <source>
        <dbReference type="SAM" id="MobiDB-lite"/>
    </source>
</evidence>
<dbReference type="OrthoDB" id="826619at2"/>
<dbReference type="EMBL" id="WACR01000001">
    <property type="protein sequence ID" value="KAB1066306.1"/>
    <property type="molecule type" value="Genomic_DNA"/>
</dbReference>
<dbReference type="InterPro" id="IPR013783">
    <property type="entry name" value="Ig-like_fold"/>
</dbReference>
<dbReference type="Gene3D" id="2.60.40.10">
    <property type="entry name" value="Immunoglobulins"/>
    <property type="match status" value="1"/>
</dbReference>
<organism evidence="2 3">
    <name type="scientific">Salibacter halophilus</name>
    <dbReference type="NCBI Taxonomy" id="1803916"/>
    <lineage>
        <taxon>Bacteria</taxon>
        <taxon>Pseudomonadati</taxon>
        <taxon>Bacteroidota</taxon>
        <taxon>Flavobacteriia</taxon>
        <taxon>Flavobacteriales</taxon>
        <taxon>Salibacteraceae</taxon>
        <taxon>Salibacter</taxon>
    </lineage>
</organism>
<dbReference type="PANTHER" id="PTHR37833">
    <property type="entry name" value="LIPOPROTEIN-RELATED"/>
    <property type="match status" value="1"/>
</dbReference>
<feature type="region of interest" description="Disordered" evidence="1">
    <location>
        <begin position="1"/>
        <end position="33"/>
    </location>
</feature>
<comment type="caution">
    <text evidence="2">The sequence shown here is derived from an EMBL/GenBank/DDBJ whole genome shotgun (WGS) entry which is preliminary data.</text>
</comment>
<evidence type="ECO:0000313" key="3">
    <source>
        <dbReference type="Proteomes" id="UP000435357"/>
    </source>
</evidence>
<accession>A0A6N6MBP3</accession>
<feature type="compositionally biased region" description="Low complexity" evidence="1">
    <location>
        <begin position="1"/>
        <end position="20"/>
    </location>
</feature>
<reference evidence="2 3" key="1">
    <citation type="submission" date="2019-09" db="EMBL/GenBank/DDBJ databases">
        <title>Genomes of Cryomorphaceae.</title>
        <authorList>
            <person name="Bowman J.P."/>
        </authorList>
    </citation>
    <scope>NUCLEOTIDE SEQUENCE [LARGE SCALE GENOMIC DNA]</scope>
    <source>
        <strain evidence="2 3">KCTC 52047</strain>
    </source>
</reference>
<dbReference type="AlphaFoldDB" id="A0A6N6MBP3"/>
<protein>
    <submittedName>
        <fullName evidence="2">DUF1573 domain-containing protein</fullName>
    </submittedName>
</protein>
<sequence length="129" mass="14391">MQQQMQEQLRKQQQQQQQKPQGPPTSLKFAQKAHDFGQIKQQTTNEKVFKFTNTGDNPLIIQSAKGSCGCTVPQYPKEPIAPGEEGEIKVVYKPGKQKGRQSKTVTIQANTNPPQTILNITANVEEVES</sequence>
<dbReference type="InterPro" id="IPR011467">
    <property type="entry name" value="DUF1573"/>
</dbReference>
<dbReference type="Pfam" id="PF07610">
    <property type="entry name" value="DUF1573"/>
    <property type="match status" value="1"/>
</dbReference>
<gene>
    <name evidence="2" type="ORF">F3059_00180</name>
</gene>
<dbReference type="Proteomes" id="UP000435357">
    <property type="component" value="Unassembled WGS sequence"/>
</dbReference>
<proteinExistence type="predicted"/>
<keyword evidence="3" id="KW-1185">Reference proteome</keyword>
<evidence type="ECO:0000313" key="2">
    <source>
        <dbReference type="EMBL" id="KAB1066306.1"/>
    </source>
</evidence>
<dbReference type="PANTHER" id="PTHR37833:SF1">
    <property type="entry name" value="SIGNAL PEPTIDE PROTEIN"/>
    <property type="match status" value="1"/>
</dbReference>